<evidence type="ECO:0000259" key="8">
    <source>
        <dbReference type="PROSITE" id="PS51740"/>
    </source>
</evidence>
<dbReference type="GO" id="GO:0005737">
    <property type="term" value="C:cytoplasm"/>
    <property type="evidence" value="ECO:0007669"/>
    <property type="project" value="UniProtKB-UniRule"/>
</dbReference>
<accession>A0A0G3ELI6</accession>
<organism evidence="9 10">
    <name type="scientific">Kiritimatiella glycovorans</name>
    <dbReference type="NCBI Taxonomy" id="1307763"/>
    <lineage>
        <taxon>Bacteria</taxon>
        <taxon>Pseudomonadati</taxon>
        <taxon>Kiritimatiellota</taxon>
        <taxon>Kiritimatiellia</taxon>
        <taxon>Kiritimatiellales</taxon>
        <taxon>Kiritimatiellaceae</taxon>
        <taxon>Kiritimatiella</taxon>
    </lineage>
</organism>
<evidence type="ECO:0000313" key="9">
    <source>
        <dbReference type="EMBL" id="AKJ65004.1"/>
    </source>
</evidence>
<keyword evidence="5 7" id="KW-0238">DNA-binding</keyword>
<gene>
    <name evidence="7" type="primary">mraZ</name>
    <name evidence="9" type="ORF">L21SP4_01766</name>
</gene>
<feature type="domain" description="SpoVT-AbrB" evidence="8">
    <location>
        <begin position="12"/>
        <end position="57"/>
    </location>
</feature>
<dbReference type="InterPro" id="IPR020603">
    <property type="entry name" value="MraZ_dom"/>
</dbReference>
<reference evidence="10" key="1">
    <citation type="submission" date="2015-02" db="EMBL/GenBank/DDBJ databases">
        <title>Description and complete genome sequence of the first cultured representative of the subdivision 5 of the Verrucomicrobia phylum.</title>
        <authorList>
            <person name="Spring S."/>
            <person name="Bunk B."/>
            <person name="Sproer C."/>
            <person name="Klenk H.-P."/>
        </authorList>
    </citation>
    <scope>NUCLEOTIDE SEQUENCE [LARGE SCALE GENOMIC DNA]</scope>
    <source>
        <strain evidence="10">L21-Fru-AB</strain>
    </source>
</reference>
<keyword evidence="6 7" id="KW-0804">Transcription</keyword>
<sequence>MDGMEQGVFVGTYRHALDPKRRLTIPSEWRALMAETNRVYVIPGIEERCLYVYTAQEMTRRMQKVRDLSVADEKARTLLRQVASQASSAVWDSQGRIRINDALLEHAGIEAQVVLSGAFFRFEVWSPGEFDRVSRESAEGGLAEAARYAGF</sequence>
<dbReference type="STRING" id="1307763.L21SP4_01766"/>
<evidence type="ECO:0000256" key="7">
    <source>
        <dbReference type="HAMAP-Rule" id="MF_01008"/>
    </source>
</evidence>
<keyword evidence="3" id="KW-0677">Repeat</keyword>
<dbReference type="GO" id="GO:0000976">
    <property type="term" value="F:transcription cis-regulatory region binding"/>
    <property type="evidence" value="ECO:0007669"/>
    <property type="project" value="TreeGrafter"/>
</dbReference>
<dbReference type="KEGG" id="vbl:L21SP4_01766"/>
<reference evidence="9 10" key="2">
    <citation type="journal article" date="2016" name="ISME J.">
        <title>Characterization of the first cultured representative of Verrucomicrobia subdivision 5 indicates the proposal of a novel phylum.</title>
        <authorList>
            <person name="Spring S."/>
            <person name="Bunk B."/>
            <person name="Sproer C."/>
            <person name="Schumann P."/>
            <person name="Rohde M."/>
            <person name="Tindall B.J."/>
            <person name="Klenk H.P."/>
        </authorList>
    </citation>
    <scope>NUCLEOTIDE SEQUENCE [LARGE SCALE GENOMIC DNA]</scope>
    <source>
        <strain evidence="9 10">L21-Fru-AB</strain>
    </source>
</reference>
<name>A0A0G3ELI6_9BACT</name>
<feature type="domain" description="SpoVT-AbrB" evidence="8">
    <location>
        <begin position="86"/>
        <end position="129"/>
    </location>
</feature>
<dbReference type="InterPro" id="IPR035642">
    <property type="entry name" value="MraZ_N"/>
</dbReference>
<dbReference type="PROSITE" id="PS51740">
    <property type="entry name" value="SPOVT_ABRB"/>
    <property type="match status" value="2"/>
</dbReference>
<dbReference type="InterPro" id="IPR037914">
    <property type="entry name" value="SpoVT-AbrB_sf"/>
</dbReference>
<evidence type="ECO:0000256" key="5">
    <source>
        <dbReference type="ARBA" id="ARBA00023125"/>
    </source>
</evidence>
<dbReference type="CDD" id="cd16320">
    <property type="entry name" value="MraZ_N"/>
    <property type="match status" value="1"/>
</dbReference>
<dbReference type="HAMAP" id="MF_01008">
    <property type="entry name" value="MraZ"/>
    <property type="match status" value="1"/>
</dbReference>
<keyword evidence="10" id="KW-1185">Reference proteome</keyword>
<dbReference type="InterPro" id="IPR038619">
    <property type="entry name" value="MraZ_sf"/>
</dbReference>
<dbReference type="GO" id="GO:2000143">
    <property type="term" value="P:negative regulation of DNA-templated transcription initiation"/>
    <property type="evidence" value="ECO:0007669"/>
    <property type="project" value="TreeGrafter"/>
</dbReference>
<comment type="subcellular location">
    <subcellularLocation>
        <location evidence="7">Cytoplasm</location>
        <location evidence="7">Nucleoid</location>
    </subcellularLocation>
</comment>
<comment type="similarity">
    <text evidence="7">Belongs to the MraZ family.</text>
</comment>
<keyword evidence="4 7" id="KW-0805">Transcription regulation</keyword>
<evidence type="ECO:0000256" key="6">
    <source>
        <dbReference type="ARBA" id="ARBA00023163"/>
    </source>
</evidence>
<dbReference type="Pfam" id="PF02381">
    <property type="entry name" value="MraZ"/>
    <property type="match status" value="2"/>
</dbReference>
<keyword evidence="2 7" id="KW-0963">Cytoplasm</keyword>
<protein>
    <recommendedName>
        <fullName evidence="1 7">Transcriptional regulator MraZ</fullName>
    </recommendedName>
</protein>
<comment type="subunit">
    <text evidence="7">Forms oligomers.</text>
</comment>
<dbReference type="CDD" id="cd16321">
    <property type="entry name" value="MraZ_C"/>
    <property type="match status" value="1"/>
</dbReference>
<dbReference type="GO" id="GO:0009295">
    <property type="term" value="C:nucleoid"/>
    <property type="evidence" value="ECO:0007669"/>
    <property type="project" value="UniProtKB-SubCell"/>
</dbReference>
<dbReference type="PANTHER" id="PTHR34701">
    <property type="entry name" value="TRANSCRIPTIONAL REGULATOR MRAZ"/>
    <property type="match status" value="1"/>
</dbReference>
<proteinExistence type="inferred from homology"/>
<dbReference type="AlphaFoldDB" id="A0A0G3ELI6"/>
<evidence type="ECO:0000256" key="1">
    <source>
        <dbReference type="ARBA" id="ARBA00013860"/>
    </source>
</evidence>
<dbReference type="InterPro" id="IPR003444">
    <property type="entry name" value="MraZ"/>
</dbReference>
<evidence type="ECO:0000256" key="2">
    <source>
        <dbReference type="ARBA" id="ARBA00022490"/>
    </source>
</evidence>
<dbReference type="EMBL" id="CP010904">
    <property type="protein sequence ID" value="AKJ65004.1"/>
    <property type="molecule type" value="Genomic_DNA"/>
</dbReference>
<evidence type="ECO:0000313" key="10">
    <source>
        <dbReference type="Proteomes" id="UP000035268"/>
    </source>
</evidence>
<keyword evidence="9" id="KW-0131">Cell cycle</keyword>
<dbReference type="GO" id="GO:0051301">
    <property type="term" value="P:cell division"/>
    <property type="evidence" value="ECO:0007669"/>
    <property type="project" value="UniProtKB-KW"/>
</dbReference>
<dbReference type="RefSeq" id="WP_052882276.1">
    <property type="nucleotide sequence ID" value="NZ_CP010904.1"/>
</dbReference>
<evidence type="ECO:0000256" key="3">
    <source>
        <dbReference type="ARBA" id="ARBA00022737"/>
    </source>
</evidence>
<keyword evidence="9" id="KW-0132">Cell division</keyword>
<dbReference type="InterPro" id="IPR007159">
    <property type="entry name" value="SpoVT-AbrB_dom"/>
</dbReference>
<dbReference type="GO" id="GO:0003700">
    <property type="term" value="F:DNA-binding transcription factor activity"/>
    <property type="evidence" value="ECO:0007669"/>
    <property type="project" value="UniProtKB-UniRule"/>
</dbReference>
<evidence type="ECO:0000256" key="4">
    <source>
        <dbReference type="ARBA" id="ARBA00023015"/>
    </source>
</evidence>
<dbReference type="OrthoDB" id="9807753at2"/>
<dbReference type="SUPFAM" id="SSF89447">
    <property type="entry name" value="AbrB/MazE/MraZ-like"/>
    <property type="match status" value="1"/>
</dbReference>
<dbReference type="PANTHER" id="PTHR34701:SF1">
    <property type="entry name" value="TRANSCRIPTIONAL REGULATOR MRAZ"/>
    <property type="match status" value="1"/>
</dbReference>
<dbReference type="Proteomes" id="UP000035268">
    <property type="component" value="Chromosome"/>
</dbReference>
<dbReference type="Gene3D" id="3.40.1550.20">
    <property type="entry name" value="Transcriptional regulator MraZ domain"/>
    <property type="match status" value="1"/>
</dbReference>
<dbReference type="InterPro" id="IPR035644">
    <property type="entry name" value="MraZ_C"/>
</dbReference>